<dbReference type="RefSeq" id="WP_027448042.1">
    <property type="nucleotide sequence ID" value="NZ_AVPF01000069.1"/>
</dbReference>
<feature type="transmembrane region" description="Helical" evidence="6">
    <location>
        <begin position="297"/>
        <end position="316"/>
    </location>
</feature>
<feature type="transmembrane region" description="Helical" evidence="6">
    <location>
        <begin position="375"/>
        <end position="396"/>
    </location>
</feature>
<protein>
    <submittedName>
        <fullName evidence="7">Spore cortex protein</fullName>
    </submittedName>
</protein>
<dbReference type="EMBL" id="AVPF01000069">
    <property type="protein sequence ID" value="KGX84045.1"/>
    <property type="molecule type" value="Genomic_DNA"/>
</dbReference>
<dbReference type="CDD" id="cd13124">
    <property type="entry name" value="MATE_SpoVB_like"/>
    <property type="match status" value="1"/>
</dbReference>
<feature type="transmembrane region" description="Helical" evidence="6">
    <location>
        <begin position="245"/>
        <end position="265"/>
    </location>
</feature>
<dbReference type="Proteomes" id="UP000030403">
    <property type="component" value="Unassembled WGS sequence"/>
</dbReference>
<feature type="transmembrane region" description="Helical" evidence="6">
    <location>
        <begin position="403"/>
        <end position="421"/>
    </location>
</feature>
<dbReference type="Pfam" id="PF01943">
    <property type="entry name" value="Polysacc_synt"/>
    <property type="match status" value="1"/>
</dbReference>
<feature type="transmembrane region" description="Helical" evidence="6">
    <location>
        <begin position="193"/>
        <end position="216"/>
    </location>
</feature>
<evidence type="ECO:0000256" key="5">
    <source>
        <dbReference type="ARBA" id="ARBA00023136"/>
    </source>
</evidence>
<dbReference type="PIRSF" id="PIRSF038958">
    <property type="entry name" value="PG_synth_SpoVB"/>
    <property type="match status" value="1"/>
</dbReference>
<dbReference type="InterPro" id="IPR024923">
    <property type="entry name" value="PG_synth_SpoVB"/>
</dbReference>
<keyword evidence="4 6" id="KW-1133">Transmembrane helix</keyword>
<proteinExistence type="predicted"/>
<reference evidence="7 8" key="1">
    <citation type="submission" date="2013-08" db="EMBL/GenBank/DDBJ databases">
        <authorList>
            <person name="Huang J."/>
            <person name="Wang G."/>
        </authorList>
    </citation>
    <scope>NUCLEOTIDE SEQUENCE [LARGE SCALE GENOMIC DNA]</scope>
    <source>
        <strain evidence="7 8">BH030004</strain>
    </source>
</reference>
<accession>A0A0A5FZ12</accession>
<dbReference type="eggNOG" id="COG2244">
    <property type="taxonomic scope" value="Bacteria"/>
</dbReference>
<feature type="transmembrane region" description="Helical" evidence="6">
    <location>
        <begin position="467"/>
        <end position="487"/>
    </location>
</feature>
<evidence type="ECO:0000313" key="7">
    <source>
        <dbReference type="EMBL" id="KGX84045.1"/>
    </source>
</evidence>
<evidence type="ECO:0000256" key="6">
    <source>
        <dbReference type="SAM" id="Phobius"/>
    </source>
</evidence>
<evidence type="ECO:0000256" key="1">
    <source>
        <dbReference type="ARBA" id="ARBA00004651"/>
    </source>
</evidence>
<feature type="transmembrane region" description="Helical" evidence="6">
    <location>
        <begin position="127"/>
        <end position="147"/>
    </location>
</feature>
<organism evidence="7 8">
    <name type="scientific">Pontibacillus marinus BH030004 = DSM 16465</name>
    <dbReference type="NCBI Taxonomy" id="1385511"/>
    <lineage>
        <taxon>Bacteria</taxon>
        <taxon>Bacillati</taxon>
        <taxon>Bacillota</taxon>
        <taxon>Bacilli</taxon>
        <taxon>Bacillales</taxon>
        <taxon>Bacillaceae</taxon>
        <taxon>Pontibacillus</taxon>
    </lineage>
</organism>
<evidence type="ECO:0000313" key="8">
    <source>
        <dbReference type="Proteomes" id="UP000030403"/>
    </source>
</evidence>
<feature type="transmembrane region" description="Helical" evidence="6">
    <location>
        <begin position="168"/>
        <end position="187"/>
    </location>
</feature>
<dbReference type="OrthoDB" id="9775950at2"/>
<name>A0A0A5FZ12_9BACI</name>
<feature type="transmembrane region" description="Helical" evidence="6">
    <location>
        <begin position="12"/>
        <end position="30"/>
    </location>
</feature>
<dbReference type="InterPro" id="IPR002797">
    <property type="entry name" value="Polysacc_synth"/>
</dbReference>
<evidence type="ECO:0000256" key="3">
    <source>
        <dbReference type="ARBA" id="ARBA00022692"/>
    </source>
</evidence>
<feature type="transmembrane region" description="Helical" evidence="6">
    <location>
        <begin position="50"/>
        <end position="70"/>
    </location>
</feature>
<dbReference type="STRING" id="1385511.GCA_000425225_00586"/>
<feature type="transmembrane region" description="Helical" evidence="6">
    <location>
        <begin position="336"/>
        <end position="355"/>
    </location>
</feature>
<evidence type="ECO:0000256" key="2">
    <source>
        <dbReference type="ARBA" id="ARBA00022475"/>
    </source>
</evidence>
<keyword evidence="2" id="KW-1003">Cell membrane</keyword>
<evidence type="ECO:0000256" key="4">
    <source>
        <dbReference type="ARBA" id="ARBA00022989"/>
    </source>
</evidence>
<dbReference type="PANTHER" id="PTHR30250:SF21">
    <property type="entry name" value="LIPID II FLIPPASE MURJ"/>
    <property type="match status" value="1"/>
</dbReference>
<comment type="subcellular location">
    <subcellularLocation>
        <location evidence="1">Cell membrane</location>
        <topology evidence="1">Multi-pass membrane protein</topology>
    </subcellularLocation>
</comment>
<feature type="transmembrane region" description="Helical" evidence="6">
    <location>
        <begin position="499"/>
        <end position="519"/>
    </location>
</feature>
<keyword evidence="5 6" id="KW-0472">Membrane</keyword>
<feature type="transmembrane region" description="Helical" evidence="6">
    <location>
        <begin position="91"/>
        <end position="115"/>
    </location>
</feature>
<gene>
    <name evidence="7" type="ORF">N783_19420</name>
</gene>
<comment type="caution">
    <text evidence="7">The sequence shown here is derived from an EMBL/GenBank/DDBJ whole genome shotgun (WGS) entry which is preliminary data.</text>
</comment>
<dbReference type="GO" id="GO:0005886">
    <property type="term" value="C:plasma membrane"/>
    <property type="evidence" value="ECO:0007669"/>
    <property type="project" value="UniProtKB-SubCell"/>
</dbReference>
<sequence length="546" mass="59729">MAVSKFLKGTMLLTAATFLSKFLGMIYVIPFESFVGQTGGALLSYAYTPYNILISFSTLGVPLAVSKFVSRYNSLGDYETGRRMFKSGLQFMSITGVLAFLLLYFSAGAIAPLVVTDQLKGNSIEDVAMVIRMISFALLIIPAMSIVRGFFQGYESMAPTAVSQVIEQIVRIAFLLIAVFLVIEVYNGSKATAVGFASFAAFIGAIASVGVLWFYWKKRKPYLDSQVEQQETSYNIPMKDLYKELLAYAGPFVLVGIATPLYQLIDQFTFNRTMADIGLGNITETAYAAINLYGHKLVIIPVTLATGLSLALLPAITKSFTEDSPKQLYRQINQALQIIVLLILPAVVGMSLLSYEAYATFYGVEGTNLSLTGSLLAWYAPVALFYGLFTVTSSILQGINQQRFAVISLGAGLLIKATLNIPLIHLFGAKGAIFGTGLAVITAVLLNLWKIRAAASFPYRHLLKRSLLVLILTFAMVIIVSITKWLLGLVGLSYEEGRFAAVMVLFISAGVGGLFYLWLSYQTTLLERVLGGRVSVLDRFLKRKKN</sequence>
<dbReference type="AlphaFoldDB" id="A0A0A5FZ12"/>
<dbReference type="PANTHER" id="PTHR30250">
    <property type="entry name" value="PST FAMILY PREDICTED COLANIC ACID TRANSPORTER"/>
    <property type="match status" value="1"/>
</dbReference>
<keyword evidence="3 6" id="KW-0812">Transmembrane</keyword>
<dbReference type="InterPro" id="IPR050833">
    <property type="entry name" value="Poly_Biosynth_Transport"/>
</dbReference>
<feature type="transmembrane region" description="Helical" evidence="6">
    <location>
        <begin position="427"/>
        <end position="446"/>
    </location>
</feature>
<keyword evidence="8" id="KW-1185">Reference proteome</keyword>